<dbReference type="GO" id="GO:0008139">
    <property type="term" value="F:nuclear localization sequence binding"/>
    <property type="evidence" value="ECO:0007669"/>
    <property type="project" value="TreeGrafter"/>
</dbReference>
<feature type="compositionally biased region" description="Low complexity" evidence="11">
    <location>
        <begin position="460"/>
        <end position="469"/>
    </location>
</feature>
<dbReference type="InterPro" id="IPR025574">
    <property type="entry name" value="Nucleoporin_FG_rpt"/>
</dbReference>
<dbReference type="InterPro" id="IPR036903">
    <property type="entry name" value="Nup98_auto-Pept-S59_dom_sf"/>
</dbReference>
<dbReference type="Gene3D" id="3.30.1610.10">
    <property type="entry name" value="Peptidase S59, nucleoporin"/>
    <property type="match status" value="1"/>
</dbReference>
<dbReference type="GO" id="GO:0034398">
    <property type="term" value="P:telomere tethering at nuclear periphery"/>
    <property type="evidence" value="ECO:0007669"/>
    <property type="project" value="TreeGrafter"/>
</dbReference>
<feature type="compositionally biased region" description="Low complexity" evidence="11">
    <location>
        <begin position="305"/>
        <end position="323"/>
    </location>
</feature>
<dbReference type="Pfam" id="PF12110">
    <property type="entry name" value="Nup96"/>
    <property type="match status" value="1"/>
</dbReference>
<keyword evidence="6" id="KW-0509">mRNA transport</keyword>
<feature type="compositionally biased region" description="Polar residues" evidence="11">
    <location>
        <begin position="525"/>
        <end position="558"/>
    </location>
</feature>
<feature type="region of interest" description="Disordered" evidence="11">
    <location>
        <begin position="348"/>
        <end position="502"/>
    </location>
</feature>
<feature type="region of interest" description="Disordered" evidence="11">
    <location>
        <begin position="1829"/>
        <end position="1852"/>
    </location>
</feature>
<evidence type="ECO:0000256" key="3">
    <source>
        <dbReference type="ARBA" id="ARBA00022448"/>
    </source>
</evidence>
<organism evidence="13 14">
    <name type="scientific">Gomphillus americanus</name>
    <dbReference type="NCBI Taxonomy" id="1940652"/>
    <lineage>
        <taxon>Eukaryota</taxon>
        <taxon>Fungi</taxon>
        <taxon>Dikarya</taxon>
        <taxon>Ascomycota</taxon>
        <taxon>Pezizomycotina</taxon>
        <taxon>Lecanoromycetes</taxon>
        <taxon>OSLEUM clade</taxon>
        <taxon>Ostropomycetidae</taxon>
        <taxon>Ostropales</taxon>
        <taxon>Graphidaceae</taxon>
        <taxon>Gomphilloideae</taxon>
        <taxon>Gomphillus</taxon>
    </lineage>
</organism>
<keyword evidence="8" id="KW-0811">Translocation</keyword>
<dbReference type="InterPro" id="IPR037665">
    <property type="entry name" value="Nucleoporin_S59-like"/>
</dbReference>
<comment type="similarity">
    <text evidence="2">Belongs to the nucleoporin GLFG family.</text>
</comment>
<feature type="compositionally biased region" description="Low complexity" evidence="11">
    <location>
        <begin position="1582"/>
        <end position="1591"/>
    </location>
</feature>
<accession>A0A8H3FJN7</accession>
<evidence type="ECO:0000256" key="9">
    <source>
        <dbReference type="ARBA" id="ARBA00023132"/>
    </source>
</evidence>
<feature type="compositionally biased region" description="Polar residues" evidence="11">
    <location>
        <begin position="383"/>
        <end position="411"/>
    </location>
</feature>
<evidence type="ECO:0000256" key="1">
    <source>
        <dbReference type="ARBA" id="ARBA00004567"/>
    </source>
</evidence>
<dbReference type="Pfam" id="PF04096">
    <property type="entry name" value="Nucleoporin2"/>
    <property type="match status" value="1"/>
</dbReference>
<dbReference type="GO" id="GO:0006606">
    <property type="term" value="P:protein import into nucleus"/>
    <property type="evidence" value="ECO:0007669"/>
    <property type="project" value="TreeGrafter"/>
</dbReference>
<feature type="region of interest" description="Disordered" evidence="11">
    <location>
        <begin position="1040"/>
        <end position="1062"/>
    </location>
</feature>
<comment type="subcellular location">
    <subcellularLocation>
        <location evidence="1">Nucleus</location>
        <location evidence="1">Nuclear pore complex</location>
    </subcellularLocation>
</comment>
<feature type="compositionally biased region" description="Polar residues" evidence="11">
    <location>
        <begin position="768"/>
        <end position="795"/>
    </location>
</feature>
<dbReference type="PANTHER" id="PTHR23198">
    <property type="entry name" value="NUCLEOPORIN"/>
    <property type="match status" value="1"/>
</dbReference>
<dbReference type="InterPro" id="IPR021967">
    <property type="entry name" value="Nup98_C"/>
</dbReference>
<protein>
    <recommendedName>
        <fullName evidence="12">Peptidase S59 domain-containing protein</fullName>
    </recommendedName>
</protein>
<keyword evidence="3" id="KW-0813">Transport</keyword>
<feature type="region of interest" description="Disordered" evidence="11">
    <location>
        <begin position="273"/>
        <end position="327"/>
    </location>
</feature>
<keyword evidence="4" id="KW-0677">Repeat</keyword>
<dbReference type="OrthoDB" id="3797628at2759"/>
<gene>
    <name evidence="13" type="ORF">GOMPHAMPRED_003777</name>
</gene>
<evidence type="ECO:0000256" key="8">
    <source>
        <dbReference type="ARBA" id="ARBA00023010"/>
    </source>
</evidence>
<evidence type="ECO:0000256" key="4">
    <source>
        <dbReference type="ARBA" id="ARBA00022737"/>
    </source>
</evidence>
<feature type="compositionally biased region" description="Polar residues" evidence="11">
    <location>
        <begin position="750"/>
        <end position="760"/>
    </location>
</feature>
<dbReference type="Pfam" id="PF13634">
    <property type="entry name" value="Nucleoporin_FG"/>
    <property type="match status" value="3"/>
</dbReference>
<comment type="caution">
    <text evidence="13">The sequence shown here is derived from an EMBL/GenBank/DDBJ whole genome shotgun (WGS) entry which is preliminary data.</text>
</comment>
<keyword evidence="14" id="KW-1185">Reference proteome</keyword>
<feature type="compositionally biased region" description="Low complexity" evidence="11">
    <location>
        <begin position="283"/>
        <end position="294"/>
    </location>
</feature>
<dbReference type="GO" id="GO:0044614">
    <property type="term" value="C:nuclear pore cytoplasmic filaments"/>
    <property type="evidence" value="ECO:0007669"/>
    <property type="project" value="TreeGrafter"/>
</dbReference>
<dbReference type="Proteomes" id="UP000664169">
    <property type="component" value="Unassembled WGS sequence"/>
</dbReference>
<keyword evidence="10" id="KW-0539">Nucleus</keyword>
<dbReference type="PANTHER" id="PTHR23198:SF6">
    <property type="entry name" value="NUCLEAR PORE COMPLEX PROTEIN NUP98-NUP96"/>
    <property type="match status" value="1"/>
</dbReference>
<evidence type="ECO:0000259" key="12">
    <source>
        <dbReference type="PROSITE" id="PS51434"/>
    </source>
</evidence>
<feature type="region of interest" description="Disordered" evidence="11">
    <location>
        <begin position="1568"/>
        <end position="1591"/>
    </location>
</feature>
<keyword evidence="5" id="KW-0068">Autocatalytic cleavage</keyword>
<feature type="compositionally biased region" description="Low complexity" evidence="11">
    <location>
        <begin position="371"/>
        <end position="382"/>
    </location>
</feature>
<feature type="region of interest" description="Disordered" evidence="11">
    <location>
        <begin position="725"/>
        <end position="850"/>
    </location>
</feature>
<feature type="region of interest" description="Disordered" evidence="11">
    <location>
        <begin position="1095"/>
        <end position="1117"/>
    </location>
</feature>
<dbReference type="Gene3D" id="1.25.40.690">
    <property type="match status" value="1"/>
</dbReference>
<dbReference type="Gene3D" id="1.10.10.2360">
    <property type="match status" value="1"/>
</dbReference>
<feature type="domain" description="Peptidase S59" evidence="12">
    <location>
        <begin position="846"/>
        <end position="982"/>
    </location>
</feature>
<evidence type="ECO:0000313" key="13">
    <source>
        <dbReference type="EMBL" id="CAF9924960.1"/>
    </source>
</evidence>
<dbReference type="GO" id="GO:0051028">
    <property type="term" value="P:mRNA transport"/>
    <property type="evidence" value="ECO:0007669"/>
    <property type="project" value="UniProtKB-KW"/>
</dbReference>
<dbReference type="PROSITE" id="PS51434">
    <property type="entry name" value="NUP_C"/>
    <property type="match status" value="1"/>
</dbReference>
<dbReference type="EMBL" id="CAJPDQ010000022">
    <property type="protein sequence ID" value="CAF9924960.1"/>
    <property type="molecule type" value="Genomic_DNA"/>
</dbReference>
<reference evidence="13" key="1">
    <citation type="submission" date="2021-03" db="EMBL/GenBank/DDBJ databases">
        <authorList>
            <person name="Tagirdzhanova G."/>
        </authorList>
    </citation>
    <scope>NUCLEOTIDE SEQUENCE</scope>
</reference>
<feature type="compositionally biased region" description="Basic and acidic residues" evidence="11">
    <location>
        <begin position="1568"/>
        <end position="1581"/>
    </location>
</feature>
<feature type="compositionally biased region" description="Acidic residues" evidence="11">
    <location>
        <begin position="1099"/>
        <end position="1116"/>
    </location>
</feature>
<evidence type="ECO:0000313" key="14">
    <source>
        <dbReference type="Proteomes" id="UP000664169"/>
    </source>
</evidence>
<keyword evidence="7" id="KW-0653">Protein transport</keyword>
<dbReference type="FunFam" id="3.30.1610.10:FF:000003">
    <property type="entry name" value="Nucleoporin SONB, putative"/>
    <property type="match status" value="1"/>
</dbReference>
<evidence type="ECO:0000256" key="2">
    <source>
        <dbReference type="ARBA" id="ARBA00008926"/>
    </source>
</evidence>
<feature type="compositionally biased region" description="Polar residues" evidence="11">
    <location>
        <begin position="470"/>
        <end position="502"/>
    </location>
</feature>
<dbReference type="SUPFAM" id="SSF82215">
    <property type="entry name" value="C-terminal autoproteolytic domain of nucleoporin nup98"/>
    <property type="match status" value="1"/>
</dbReference>
<sequence length="1912" mass="205704">MAFGGSGFGSGGFGSTNTNNTGGSLFGSGGFGNNNNNNNSGGFGSQATSGFGSTTANAGSNFGGFGSTNNNNTFGAAKPAFGSNTASTGGLFGSNNNAQTGGFGSGGFGSTANNTASGFGSTNTAGGGLFGSTAKPASTFGSNTGGSLFGGSTFGGSTAVNSATSTGFGGGNAPIGECQGTAQPAYSVTQEKEANSSIMNNFQSITHIPAYQKWSFEELRMADYNAGRRFANASGQAGGFGVGTNFGGFSNNANNQTQGSLFGSSNNNTANTGTNLFGSANPSSGFGSNTQTNTGFGGFGSKPATTGSLFGNTNNNTNQSTGSLFGGSGGFGSNTGAGFGSTATTNTGFGATNTDKPSLFNTPNAGGGQFGNNNATSNTTGSLFGSTNQNQNTGFGSNQPGTTTNLFGSTANSGGGLFGNNNNAPKPGGLFGGTPATNTAGSLFGGAQQNNQQSGSLFGNTNTANNNPNSLFASKPATTSMFGAQPQQQNQGASLFGSAQQNPPAQGGLSLFGNTAQKQGGLLFGNSTTQNNAGGSSLFGNTQPQQPQGLFGNSLNANQATSLQPPQALTASIFDNRPYGSVSIFDGLPPPPIQNVGPIATPISSGQKQRKPAVLPQWKLNPTMSPRFVTPQKQGYGFSYSRYGTPSSISSVASTPGHFGGSLLGSSIGRTLGKSVSVSNLRRTYDADAESVLAPGAFTTSSRLSSSHGLKKLNIDRSLRNDLFAPVTQGSSNGDKDSRSSSTLKKKVSFETSSLNTNGNTDDEVPQITDTDSSPTPTAEEQGYLRSSTRRNIFNGQPAKDKRSQETSPVKGNELAIVPEDGSPEAPRQPATARAGSASRPGDPQPGEYWLRPSLEEIKKMPLDQLKKVSNFVVGRQNVGHCAFQEPVDLSSINWNNFFDVVVQFGMRSICVYPESSKKPPVGMGINVPSNITLENCWPRSRSVRSGPRLEKHIRHLQSVTDCEFIRYNVDNGEWTFKVPHFTTYGLDYEDEDDMDMDAADFRSSILSDTFSEVTPTFLQATTKGNDAVDSALANHLRHTDNPLDQSNIGDTFGIKNPKHVPGGFDTMSDYESHESDMEMDQVENNELAFLDERSASTDSEDEDEPSEPEQGEGQDGELVVQDTDSDLSMAGAFPNEPAKMPKSILKQSTYDDDQFDQPQMLLDDNWAEQLQRTISPRKRDRQNLRASQAVLFQDLGSELTRSPIKKSKNGMAAFESSIDIMNSIFGKEDHRRSMAESDKNGSRKGFQWPYNKHIDRESSQLDQNEQAFHESFKPHWGPGNILVHAVAQDAAHINVPDTGGSEMQIADYLASEGYNVCLSKFTPSIDLVGNVYERQLKRSDIVTEDGIPLAKPIKLALRVQDSTAIPPEEALIWNLASILFDKYDDAISEAVPFEQRHNYAARIQKDRLSAFWRLVCENEALDAVEESKTAEERAIHFLTMGAITEACMALVGGKDFRLATLVSQIGGDLIMHQDIAQQIKEWRRLNVLSEMTDSVRALYEMLAGNVCICEGRQGPIEDRATTFTISQRYKLRWTRAFGLRLWYAIKDDEPIEAAVKKYISDLAGPEKTKPKPRFLEKDGDQSSQPDSNPQQREDILWGLLRLFTDHKGNEPTIKLSDIVAPENISHNFTNTRLSWELYIALSPHLLQQLSPDAADKLTISFAAELASANKWAWAIFVLLHLSNAEQRESAIRDILTRQAASIDIDNLKTQQILFEQFQIPSTWVYEAKALYARSVQHDRLAELHYLQRASNWTEAHDVLCATVAPKAIIERNHEMLSRVLREFEQGTKPHTWRIGGAVYGDYVALLSTNDHSERVKLLKRLARLLPDMAKSNHPSSKKRKGTTEKGSRSEGFLRNVAVKEMGWVVGNLMVESGELTKEHELTLHLPLSDEKRRDRSRDLAMGYYQKIMASG</sequence>
<name>A0A8H3FJN7_9LECA</name>
<proteinExistence type="inferred from homology"/>
<dbReference type="GO" id="GO:0003723">
    <property type="term" value="F:RNA binding"/>
    <property type="evidence" value="ECO:0007669"/>
    <property type="project" value="TreeGrafter"/>
</dbReference>
<feature type="region of interest" description="Disordered" evidence="11">
    <location>
        <begin position="520"/>
        <end position="558"/>
    </location>
</feature>
<dbReference type="GO" id="GO:0000973">
    <property type="term" value="P:post-transcriptional tethering of RNA polymerase II gene DNA at nuclear periphery"/>
    <property type="evidence" value="ECO:0007669"/>
    <property type="project" value="TreeGrafter"/>
</dbReference>
<evidence type="ECO:0000256" key="11">
    <source>
        <dbReference type="SAM" id="MobiDB-lite"/>
    </source>
</evidence>
<dbReference type="GO" id="GO:0017056">
    <property type="term" value="F:structural constituent of nuclear pore"/>
    <property type="evidence" value="ECO:0007669"/>
    <property type="project" value="InterPro"/>
</dbReference>
<evidence type="ECO:0000256" key="6">
    <source>
        <dbReference type="ARBA" id="ARBA00022816"/>
    </source>
</evidence>
<evidence type="ECO:0000256" key="10">
    <source>
        <dbReference type="ARBA" id="ARBA00023242"/>
    </source>
</evidence>
<keyword evidence="9" id="KW-0906">Nuclear pore complex</keyword>
<dbReference type="GO" id="GO:0006405">
    <property type="term" value="P:RNA export from nucleus"/>
    <property type="evidence" value="ECO:0007669"/>
    <property type="project" value="TreeGrafter"/>
</dbReference>
<evidence type="ECO:0000256" key="7">
    <source>
        <dbReference type="ARBA" id="ARBA00022927"/>
    </source>
</evidence>
<dbReference type="InterPro" id="IPR007230">
    <property type="entry name" value="Nup98_auto-Pept-S59_dom"/>
</dbReference>
<evidence type="ECO:0000256" key="5">
    <source>
        <dbReference type="ARBA" id="ARBA00022813"/>
    </source>
</evidence>